<dbReference type="InterPro" id="IPR036388">
    <property type="entry name" value="WH-like_DNA-bd_sf"/>
</dbReference>
<name>A0ABV7LRK3_9GAMM</name>
<protein>
    <submittedName>
        <fullName evidence="3">SAM-dependent methyltransferase</fullName>
        <ecNumber evidence="3">2.1.1.-</ecNumber>
    </submittedName>
</protein>
<dbReference type="InterPro" id="IPR029063">
    <property type="entry name" value="SAM-dependent_MTases_sf"/>
</dbReference>
<dbReference type="InterPro" id="IPR036390">
    <property type="entry name" value="WH_DNA-bd_sf"/>
</dbReference>
<feature type="domain" description="Methyltransferase" evidence="1">
    <location>
        <begin position="170"/>
        <end position="283"/>
    </location>
</feature>
<keyword evidence="3" id="KW-0489">Methyltransferase</keyword>
<dbReference type="EMBL" id="JBHRUG010000031">
    <property type="protein sequence ID" value="MFC3285058.1"/>
    <property type="molecule type" value="Genomic_DNA"/>
</dbReference>
<dbReference type="Proteomes" id="UP001595579">
    <property type="component" value="Unassembled WGS sequence"/>
</dbReference>
<dbReference type="PANTHER" id="PTHR45128:SF2">
    <property type="entry name" value="METHYLTRANSFERASE DOMAIN-CONTAINING PROTEIN"/>
    <property type="match status" value="1"/>
</dbReference>
<evidence type="ECO:0000313" key="4">
    <source>
        <dbReference type="Proteomes" id="UP001595579"/>
    </source>
</evidence>
<dbReference type="GO" id="GO:0032259">
    <property type="term" value="P:methylation"/>
    <property type="evidence" value="ECO:0007669"/>
    <property type="project" value="UniProtKB-KW"/>
</dbReference>
<organism evidence="3 4">
    <name type="scientific">Litchfieldella rifensis</name>
    <dbReference type="NCBI Taxonomy" id="762643"/>
    <lineage>
        <taxon>Bacteria</taxon>
        <taxon>Pseudomonadati</taxon>
        <taxon>Pseudomonadota</taxon>
        <taxon>Gammaproteobacteria</taxon>
        <taxon>Oceanospirillales</taxon>
        <taxon>Halomonadaceae</taxon>
        <taxon>Litchfieldella</taxon>
    </lineage>
</organism>
<sequence>MSLNQAKHQQFIDHALGDLKGGMMMLMTYLGDRLGLFRALAERPMGSQELADATHLQERYVREWLSAMACGGYVEYHASSQRFTLPLEHAPVLVDSTSPVFFGGLYQEMYALWQVLPRLMEKFRNGGGLAIDAYGREWWDGMERFTATWFENFLLQEWVPKADGLKARLDNGAHVADIGCGRGQALVKLAQAFPKMTAVGYDLSDTNLEGAKRLAEKAGVTERVRFCKHDVHEGLPEPYDIALTFDAVHDFKDPQRAFEAIHESLHDGGAWLLLEFRVGDRLEDNIGPIGAMFYAWSVTYCMTTSLGMQGAGLGTCGLPESRVRELAGKAGFARVEVVPFDNPFNKVYVAEKTAA</sequence>
<evidence type="ECO:0000259" key="1">
    <source>
        <dbReference type="Pfam" id="PF13847"/>
    </source>
</evidence>
<dbReference type="Gene3D" id="3.40.50.150">
    <property type="entry name" value="Vaccinia Virus protein VP39"/>
    <property type="match status" value="1"/>
</dbReference>
<evidence type="ECO:0000259" key="2">
    <source>
        <dbReference type="Pfam" id="PF21320"/>
    </source>
</evidence>
<dbReference type="InterPro" id="IPR025714">
    <property type="entry name" value="Methyltranfer_dom"/>
</dbReference>
<dbReference type="CDD" id="cd02440">
    <property type="entry name" value="AdoMet_MTases"/>
    <property type="match status" value="1"/>
</dbReference>
<dbReference type="EC" id="2.1.1.-" evidence="3"/>
<reference evidence="4" key="1">
    <citation type="journal article" date="2019" name="Int. J. Syst. Evol. Microbiol.">
        <title>The Global Catalogue of Microorganisms (GCM) 10K type strain sequencing project: providing services to taxonomists for standard genome sequencing and annotation.</title>
        <authorList>
            <consortium name="The Broad Institute Genomics Platform"/>
            <consortium name="The Broad Institute Genome Sequencing Center for Infectious Disease"/>
            <person name="Wu L."/>
            <person name="Ma J."/>
        </authorList>
    </citation>
    <scope>NUCLEOTIDE SEQUENCE [LARGE SCALE GENOMIC DNA]</scope>
    <source>
        <strain evidence="4">CECT 7698</strain>
    </source>
</reference>
<dbReference type="InterPro" id="IPR053173">
    <property type="entry name" value="SAM-binding_MTase"/>
</dbReference>
<gene>
    <name evidence="3" type="ORF">ACFOEV_15765</name>
</gene>
<accession>A0ABV7LRK3</accession>
<dbReference type="Pfam" id="PF13847">
    <property type="entry name" value="Methyltransf_31"/>
    <property type="match status" value="1"/>
</dbReference>
<comment type="caution">
    <text evidence="3">The sequence shown here is derived from an EMBL/GenBank/DDBJ whole genome shotgun (WGS) entry which is preliminary data.</text>
</comment>
<dbReference type="SUPFAM" id="SSF46785">
    <property type="entry name" value="Winged helix' DNA-binding domain"/>
    <property type="match status" value="1"/>
</dbReference>
<keyword evidence="3" id="KW-0808">Transferase</keyword>
<dbReference type="PANTHER" id="PTHR45128">
    <property type="entry name" value="METHYLTRANSFERASE TYPE 11"/>
    <property type="match status" value="1"/>
</dbReference>
<dbReference type="Gene3D" id="1.10.10.10">
    <property type="entry name" value="Winged helix-like DNA-binding domain superfamily/Winged helix DNA-binding domain"/>
    <property type="match status" value="1"/>
</dbReference>
<evidence type="ECO:0000313" key="3">
    <source>
        <dbReference type="EMBL" id="MFC3285058.1"/>
    </source>
</evidence>
<keyword evidence="4" id="KW-1185">Reference proteome</keyword>
<dbReference type="InterPro" id="IPR048711">
    <property type="entry name" value="WHD_Rv2258c"/>
</dbReference>
<dbReference type="Pfam" id="PF21320">
    <property type="entry name" value="WHD_Rv2258c"/>
    <property type="match status" value="1"/>
</dbReference>
<proteinExistence type="predicted"/>
<feature type="domain" description="S-adenosylmethionine-dependent methyltransferase Rv2258c-like winged HTH" evidence="2">
    <location>
        <begin position="24"/>
        <end position="93"/>
    </location>
</feature>
<dbReference type="RefSeq" id="WP_386775636.1">
    <property type="nucleotide sequence ID" value="NZ_JBHRUG010000031.1"/>
</dbReference>
<dbReference type="GO" id="GO:0008168">
    <property type="term" value="F:methyltransferase activity"/>
    <property type="evidence" value="ECO:0007669"/>
    <property type="project" value="UniProtKB-KW"/>
</dbReference>
<dbReference type="SUPFAM" id="SSF53335">
    <property type="entry name" value="S-adenosyl-L-methionine-dependent methyltransferases"/>
    <property type="match status" value="1"/>
</dbReference>